<feature type="compositionally biased region" description="Polar residues" evidence="1">
    <location>
        <begin position="156"/>
        <end position="167"/>
    </location>
</feature>
<dbReference type="PANTHER" id="PTHR33870">
    <property type="entry name" value="CARDIOMYOPATHY-ASSOCIATED PROTEIN"/>
    <property type="match status" value="1"/>
</dbReference>
<feature type="region of interest" description="Disordered" evidence="1">
    <location>
        <begin position="776"/>
        <end position="804"/>
    </location>
</feature>
<feature type="region of interest" description="Disordered" evidence="1">
    <location>
        <begin position="1081"/>
        <end position="1136"/>
    </location>
</feature>
<evidence type="ECO:0008006" key="5">
    <source>
        <dbReference type="Google" id="ProtNLM"/>
    </source>
</evidence>
<name>A0AAV6MLW0_9ROSI</name>
<dbReference type="PANTHER" id="PTHR33870:SF4">
    <property type="entry name" value="CARDIOMYOPATHY-ASSOCIATED PROTEIN"/>
    <property type="match status" value="1"/>
</dbReference>
<feature type="compositionally biased region" description="Polar residues" evidence="1">
    <location>
        <begin position="129"/>
        <end position="147"/>
    </location>
</feature>
<dbReference type="AlphaFoldDB" id="A0AAV6MLW0"/>
<reference evidence="3 4" key="1">
    <citation type="journal article" date="2021" name="Hortic Res">
        <title>The domestication of Cucurbita argyrosperma as revealed by the genome of its wild relative.</title>
        <authorList>
            <person name="Barrera-Redondo J."/>
            <person name="Sanchez-de la Vega G."/>
            <person name="Aguirre-Liguori J.A."/>
            <person name="Castellanos-Morales G."/>
            <person name="Gutierrez-Guerrero Y.T."/>
            <person name="Aguirre-Dugua X."/>
            <person name="Aguirre-Planter E."/>
            <person name="Tenaillon M.I."/>
            <person name="Lira-Saade R."/>
            <person name="Eguiarte L.E."/>
        </authorList>
    </citation>
    <scope>NUCLEOTIDE SEQUENCE [LARGE SCALE GENOMIC DNA]</scope>
    <source>
        <strain evidence="3">JBR-2021</strain>
    </source>
</reference>
<dbReference type="EMBL" id="JAGKQH010000013">
    <property type="protein sequence ID" value="KAG6583382.1"/>
    <property type="molecule type" value="Genomic_DNA"/>
</dbReference>
<evidence type="ECO:0000256" key="2">
    <source>
        <dbReference type="SAM" id="Phobius"/>
    </source>
</evidence>
<feature type="non-terminal residue" evidence="3">
    <location>
        <position position="1"/>
    </location>
</feature>
<gene>
    <name evidence="3" type="ORF">SDJN03_19314</name>
</gene>
<protein>
    <recommendedName>
        <fullName evidence="5">Cardiomyopathy-associated protein 5</fullName>
    </recommendedName>
</protein>
<organism evidence="3 4">
    <name type="scientific">Cucurbita argyrosperma subsp. sororia</name>
    <dbReference type="NCBI Taxonomy" id="37648"/>
    <lineage>
        <taxon>Eukaryota</taxon>
        <taxon>Viridiplantae</taxon>
        <taxon>Streptophyta</taxon>
        <taxon>Embryophyta</taxon>
        <taxon>Tracheophyta</taxon>
        <taxon>Spermatophyta</taxon>
        <taxon>Magnoliopsida</taxon>
        <taxon>eudicotyledons</taxon>
        <taxon>Gunneridae</taxon>
        <taxon>Pentapetalae</taxon>
        <taxon>rosids</taxon>
        <taxon>fabids</taxon>
        <taxon>Cucurbitales</taxon>
        <taxon>Cucurbitaceae</taxon>
        <taxon>Cucurbiteae</taxon>
        <taxon>Cucurbita</taxon>
    </lineage>
</organism>
<feature type="transmembrane region" description="Helical" evidence="2">
    <location>
        <begin position="31"/>
        <end position="47"/>
    </location>
</feature>
<feature type="compositionally biased region" description="Basic and acidic residues" evidence="1">
    <location>
        <begin position="1103"/>
        <end position="1126"/>
    </location>
</feature>
<feature type="region of interest" description="Disordered" evidence="1">
    <location>
        <begin position="704"/>
        <end position="758"/>
    </location>
</feature>
<feature type="region of interest" description="Disordered" evidence="1">
    <location>
        <begin position="117"/>
        <end position="177"/>
    </location>
</feature>
<sequence>MGIDAEDIKLCVCRIVHLSLRVSHRFVQKRPYMAGTLLCLFILYIFLPSVLSLMFYTLPFIGLIGILLAFRTSRKSTIRVEKVEDKKIEVSKLSTTTITRNRSAYLRNATSRRQRFKEKSEAWRPEATINASGGSTDLSAESDNSKSLIEVKETQSIDSVNNKSGHCTSVEEDIEVSNKEEPILGSELAVKPDVVACDGLSSQANKSDSGGDETKNESSEDPEDEDEEEARENRNKAVEWTEDDQKNLMDLGLSEIERNRRLESLIARRRARKLYRRKNEETALTVDIFPPGQIPKIIATRNGLLNLVDGCREMEGVSWPGSAPSILLPTRNPFDLPYDPHEEKPNLMADSFQQEFTAAHQKELAFCRHESFCFGLAYPEEIGGLGYHPRYRRPSNKGEHDWLIEQLLFKSDQVPRREKDPIDIETRSIQTEDSTQTRDANSMELESDQEKEIPPDSESELEMEPELMQDGNSQSSHSSSLDKPEDLICDDVRVVSKSTESTLSSAVNKNLNCRVLKSRLIKETLCEFSPMAFDKNKMEERFPYPDKVVCHTPTYSIASDMQVEVSEIGSPPTVDGNNTDGESLNPDWEIEKEASFGGEQDDLGQLMEVRFNEIVSGVQEEKVKALSVKEASSPKTIKSPMAEELVDHPSQVVPQMPEELSFPTDDDEEAISCVVDQINPEALVNLENVAKTSEEVDDGLEILVKQEDDGNRTGSLEETDRNSSNSFNVGSEDSSGCQAHLHHEHSEEGNKNMDQITGNGDLGCAHKLLEEEIKSKDQITGSGDLGRAHEHSEEGSKNTDQITGIGDLVEPRKVEEQFEFIHDNKNQPNVMEAKLQCSKNSLKLPVEDDSVTYGGVPLAFNDINTSENPQSEFQKSIEDLVEPRKVEEQLEFIQDNKNQPNAVEAELQSSKNSLKLPVEDDSVTYGGVPFAFNDIMCSSASENQVSDVQSEFQKSNEAFVEPRKIEVPLELKQDNKNQLNAVEIEFQSSKDTLKSTMEDDLVNDGGVPLEIVSDASQNQVNAVQSEFQKPNDVMKSTVEQDSVTERELLDTTAGLSPESSMEKQVHMDKVSLSQDPIVFHENNPKTMEKDDNKPAGSIEAENEFIKDVSEQKGEKSNLDANHELEKTNQNLSSPNSELNVDVKIAEEVAAAANPVAEITAKEVEVETVPTPITNKNMEAVGVAPKI</sequence>
<keyword evidence="4" id="KW-1185">Reference proteome</keyword>
<feature type="compositionally biased region" description="Acidic residues" evidence="1">
    <location>
        <begin position="455"/>
        <end position="467"/>
    </location>
</feature>
<evidence type="ECO:0000313" key="3">
    <source>
        <dbReference type="EMBL" id="KAG6583382.1"/>
    </source>
</evidence>
<proteinExistence type="predicted"/>
<feature type="region of interest" description="Disordered" evidence="1">
    <location>
        <begin position="200"/>
        <end position="242"/>
    </location>
</feature>
<feature type="compositionally biased region" description="Polar residues" evidence="1">
    <location>
        <begin position="427"/>
        <end position="440"/>
    </location>
</feature>
<feature type="compositionally biased region" description="Polar residues" evidence="1">
    <location>
        <begin position="712"/>
        <end position="737"/>
    </location>
</feature>
<evidence type="ECO:0000256" key="1">
    <source>
        <dbReference type="SAM" id="MobiDB-lite"/>
    </source>
</evidence>
<keyword evidence="2" id="KW-1133">Transmembrane helix</keyword>
<feature type="compositionally biased region" description="Acidic residues" evidence="1">
    <location>
        <begin position="219"/>
        <end position="230"/>
    </location>
</feature>
<feature type="compositionally biased region" description="Basic and acidic residues" evidence="1">
    <location>
        <begin position="786"/>
        <end position="797"/>
    </location>
</feature>
<feature type="region of interest" description="Disordered" evidence="1">
    <location>
        <begin position="414"/>
        <end position="485"/>
    </location>
</feature>
<feature type="compositionally biased region" description="Basic and acidic residues" evidence="1">
    <location>
        <begin position="414"/>
        <end position="426"/>
    </location>
</feature>
<comment type="caution">
    <text evidence="3">The sequence shown here is derived from an EMBL/GenBank/DDBJ whole genome shotgun (WGS) entry which is preliminary data.</text>
</comment>
<feature type="compositionally biased region" description="Polar residues" evidence="1">
    <location>
        <begin position="1127"/>
        <end position="1136"/>
    </location>
</feature>
<keyword evidence="2" id="KW-0812">Transmembrane</keyword>
<feature type="compositionally biased region" description="Basic and acidic residues" evidence="1">
    <location>
        <begin position="231"/>
        <end position="242"/>
    </location>
</feature>
<feature type="compositionally biased region" description="Basic and acidic residues" evidence="1">
    <location>
        <begin position="1082"/>
        <end position="1093"/>
    </location>
</feature>
<evidence type="ECO:0000313" key="4">
    <source>
        <dbReference type="Proteomes" id="UP000685013"/>
    </source>
</evidence>
<keyword evidence="2" id="KW-0472">Membrane</keyword>
<dbReference type="Proteomes" id="UP000685013">
    <property type="component" value="Chromosome 13"/>
</dbReference>
<accession>A0AAV6MLW0</accession>